<dbReference type="EMBL" id="KB446536">
    <property type="protein sequence ID" value="EME47422.1"/>
    <property type="molecule type" value="Genomic_DNA"/>
</dbReference>
<evidence type="ECO:0000313" key="3">
    <source>
        <dbReference type="Proteomes" id="UP000016933"/>
    </source>
</evidence>
<organism evidence="2 3">
    <name type="scientific">Dothistroma septosporum (strain NZE10 / CBS 128990)</name>
    <name type="common">Red band needle blight fungus</name>
    <name type="synonym">Mycosphaerella pini</name>
    <dbReference type="NCBI Taxonomy" id="675120"/>
    <lineage>
        <taxon>Eukaryota</taxon>
        <taxon>Fungi</taxon>
        <taxon>Dikarya</taxon>
        <taxon>Ascomycota</taxon>
        <taxon>Pezizomycotina</taxon>
        <taxon>Dothideomycetes</taxon>
        <taxon>Dothideomycetidae</taxon>
        <taxon>Mycosphaerellales</taxon>
        <taxon>Mycosphaerellaceae</taxon>
        <taxon>Dothistroma</taxon>
    </lineage>
</organism>
<accession>N1PVL7</accession>
<feature type="transmembrane region" description="Helical" evidence="1">
    <location>
        <begin position="21"/>
        <end position="41"/>
    </location>
</feature>
<name>N1PVL7_DOTSN</name>
<keyword evidence="1" id="KW-0472">Membrane</keyword>
<dbReference type="HOGENOM" id="CLU_1175408_0_0_1"/>
<evidence type="ECO:0000256" key="1">
    <source>
        <dbReference type="SAM" id="Phobius"/>
    </source>
</evidence>
<dbReference type="AlphaFoldDB" id="N1PVL7"/>
<dbReference type="Proteomes" id="UP000016933">
    <property type="component" value="Unassembled WGS sequence"/>
</dbReference>
<protein>
    <submittedName>
        <fullName evidence="2">Uncharacterized protein</fullName>
    </submittedName>
</protein>
<proteinExistence type="predicted"/>
<gene>
    <name evidence="2" type="ORF">DOTSEDRAFT_77734</name>
</gene>
<keyword evidence="3" id="KW-1185">Reference proteome</keyword>
<keyword evidence="1" id="KW-1133">Transmembrane helix</keyword>
<reference evidence="2 3" key="2">
    <citation type="journal article" date="2012" name="PLoS Pathog.">
        <title>Diverse lifestyles and strategies of plant pathogenesis encoded in the genomes of eighteen Dothideomycetes fungi.</title>
        <authorList>
            <person name="Ohm R.A."/>
            <person name="Feau N."/>
            <person name="Henrissat B."/>
            <person name="Schoch C.L."/>
            <person name="Horwitz B.A."/>
            <person name="Barry K.W."/>
            <person name="Condon B.J."/>
            <person name="Copeland A.C."/>
            <person name="Dhillon B."/>
            <person name="Glaser F."/>
            <person name="Hesse C.N."/>
            <person name="Kosti I."/>
            <person name="LaButti K."/>
            <person name="Lindquist E.A."/>
            <person name="Lucas S."/>
            <person name="Salamov A.A."/>
            <person name="Bradshaw R.E."/>
            <person name="Ciuffetti L."/>
            <person name="Hamelin R.C."/>
            <person name="Kema G.H.J."/>
            <person name="Lawrence C."/>
            <person name="Scott J.A."/>
            <person name="Spatafora J.W."/>
            <person name="Turgeon B.G."/>
            <person name="de Wit P.J.G.M."/>
            <person name="Zhong S."/>
            <person name="Goodwin S.B."/>
            <person name="Grigoriev I.V."/>
        </authorList>
    </citation>
    <scope>NUCLEOTIDE SEQUENCE [LARGE SCALE GENOMIC DNA]</scope>
    <source>
        <strain evidence="3">NZE10 / CBS 128990</strain>
    </source>
</reference>
<keyword evidence="1" id="KW-0812">Transmembrane</keyword>
<sequence>MPRPGTFRSRIEEALKPHNRSRAVPGAFLVWGLAWSIYYVLVWSDWLMGPGAHSYDIRWSRQTRRKQSVNTASSAKLEDEKPHTTWNGWMTCAETVQGPTERDAERPPYIVDRSDWYVAADGSWAGTLTDRCSVWLSAASPMYSVGPAYTARRLVFPECPSSSQTLAVNVRALTLSIVHWGTDVPDDVKAAKEAPAGVECASTVGRAASIARSSRWPTLSTVLSAELWCRSGRVPQ</sequence>
<evidence type="ECO:0000313" key="2">
    <source>
        <dbReference type="EMBL" id="EME47422.1"/>
    </source>
</evidence>
<reference evidence="3" key="1">
    <citation type="journal article" date="2012" name="PLoS Genet.">
        <title>The genomes of the fungal plant pathogens Cladosporium fulvum and Dothistroma septosporum reveal adaptation to different hosts and lifestyles but also signatures of common ancestry.</title>
        <authorList>
            <person name="de Wit P.J.G.M."/>
            <person name="van der Burgt A."/>
            <person name="Oekmen B."/>
            <person name="Stergiopoulos I."/>
            <person name="Abd-Elsalam K.A."/>
            <person name="Aerts A.L."/>
            <person name="Bahkali A.H."/>
            <person name="Beenen H.G."/>
            <person name="Chettri P."/>
            <person name="Cox M.P."/>
            <person name="Datema E."/>
            <person name="de Vries R.P."/>
            <person name="Dhillon B."/>
            <person name="Ganley A.R."/>
            <person name="Griffiths S.A."/>
            <person name="Guo Y."/>
            <person name="Hamelin R.C."/>
            <person name="Henrissat B."/>
            <person name="Kabir M.S."/>
            <person name="Jashni M.K."/>
            <person name="Kema G."/>
            <person name="Klaubauf S."/>
            <person name="Lapidus A."/>
            <person name="Levasseur A."/>
            <person name="Lindquist E."/>
            <person name="Mehrabi R."/>
            <person name="Ohm R.A."/>
            <person name="Owen T.J."/>
            <person name="Salamov A."/>
            <person name="Schwelm A."/>
            <person name="Schijlen E."/>
            <person name="Sun H."/>
            <person name="van den Burg H.A."/>
            <person name="van Ham R.C.H.J."/>
            <person name="Zhang S."/>
            <person name="Goodwin S.B."/>
            <person name="Grigoriev I.V."/>
            <person name="Collemare J."/>
            <person name="Bradshaw R.E."/>
        </authorList>
    </citation>
    <scope>NUCLEOTIDE SEQUENCE [LARGE SCALE GENOMIC DNA]</scope>
    <source>
        <strain evidence="3">NZE10 / CBS 128990</strain>
    </source>
</reference>